<dbReference type="Pfam" id="PF02310">
    <property type="entry name" value="B12-binding"/>
    <property type="match status" value="1"/>
</dbReference>
<dbReference type="SFLD" id="SFLDG01082">
    <property type="entry name" value="B12-binding_domain_containing"/>
    <property type="match status" value="1"/>
</dbReference>
<dbReference type="Proteomes" id="UP000078532">
    <property type="component" value="Unassembled WGS sequence"/>
</dbReference>
<dbReference type="AlphaFoldDB" id="A0A1B7LFV9"/>
<dbReference type="InterPro" id="IPR051198">
    <property type="entry name" value="BchE-like"/>
</dbReference>
<dbReference type="InterPro" id="IPR058240">
    <property type="entry name" value="rSAM_sf"/>
</dbReference>
<keyword evidence="5" id="KW-0479">Metal-binding</keyword>
<keyword evidence="4" id="KW-0949">S-adenosyl-L-methionine</keyword>
<dbReference type="GO" id="GO:0051539">
    <property type="term" value="F:4 iron, 4 sulfur cluster binding"/>
    <property type="evidence" value="ECO:0007669"/>
    <property type="project" value="UniProtKB-KW"/>
</dbReference>
<dbReference type="SUPFAM" id="SSF102114">
    <property type="entry name" value="Radical SAM enzymes"/>
    <property type="match status" value="1"/>
</dbReference>
<dbReference type="CDD" id="cd02068">
    <property type="entry name" value="radical_SAM_B12_BD"/>
    <property type="match status" value="1"/>
</dbReference>
<evidence type="ECO:0000256" key="4">
    <source>
        <dbReference type="ARBA" id="ARBA00022691"/>
    </source>
</evidence>
<protein>
    <submittedName>
        <fullName evidence="10">Uncharacterized protein</fullName>
    </submittedName>
</protein>
<evidence type="ECO:0000256" key="3">
    <source>
        <dbReference type="ARBA" id="ARBA00022679"/>
    </source>
</evidence>
<dbReference type="OrthoDB" id="9801659at2"/>
<dbReference type="InterPro" id="IPR023404">
    <property type="entry name" value="rSAM_horseshoe"/>
</dbReference>
<evidence type="ECO:0000256" key="2">
    <source>
        <dbReference type="ARBA" id="ARBA00022603"/>
    </source>
</evidence>
<organism evidence="10 11">
    <name type="scientific">Desulfotomaculum copahuensis</name>
    <dbReference type="NCBI Taxonomy" id="1838280"/>
    <lineage>
        <taxon>Bacteria</taxon>
        <taxon>Bacillati</taxon>
        <taxon>Bacillota</taxon>
        <taxon>Clostridia</taxon>
        <taxon>Eubacteriales</taxon>
        <taxon>Desulfotomaculaceae</taxon>
        <taxon>Desulfotomaculum</taxon>
    </lineage>
</organism>
<keyword evidence="2" id="KW-0489">Methyltransferase</keyword>
<gene>
    <name evidence="10" type="ORF">A6M21_08035</name>
</gene>
<keyword evidence="6" id="KW-0408">Iron</keyword>
<proteinExistence type="predicted"/>
<feature type="domain" description="Radical SAM core" evidence="9">
    <location>
        <begin position="191"/>
        <end position="430"/>
    </location>
</feature>
<name>A0A1B7LFV9_9FIRM</name>
<comment type="caution">
    <text evidence="10">The sequence shown here is derived from an EMBL/GenBank/DDBJ whole genome shotgun (WGS) entry which is preliminary data.</text>
</comment>
<evidence type="ECO:0000256" key="5">
    <source>
        <dbReference type="ARBA" id="ARBA00022723"/>
    </source>
</evidence>
<dbReference type="PANTHER" id="PTHR43409">
    <property type="entry name" value="ANAEROBIC MAGNESIUM-PROTOPORPHYRIN IX MONOMETHYL ESTER CYCLASE-RELATED"/>
    <property type="match status" value="1"/>
</dbReference>
<dbReference type="GO" id="GO:0031419">
    <property type="term" value="F:cobalamin binding"/>
    <property type="evidence" value="ECO:0007669"/>
    <property type="project" value="InterPro"/>
</dbReference>
<accession>A0A1B7LFV9</accession>
<dbReference type="GO" id="GO:0046872">
    <property type="term" value="F:metal ion binding"/>
    <property type="evidence" value="ECO:0007669"/>
    <property type="project" value="UniProtKB-KW"/>
</dbReference>
<dbReference type="RefSeq" id="WP_066667475.1">
    <property type="nucleotide sequence ID" value="NZ_LYVF01000106.1"/>
</dbReference>
<evidence type="ECO:0000256" key="7">
    <source>
        <dbReference type="ARBA" id="ARBA00023014"/>
    </source>
</evidence>
<keyword evidence="3" id="KW-0808">Transferase</keyword>
<dbReference type="GO" id="GO:0003824">
    <property type="term" value="F:catalytic activity"/>
    <property type="evidence" value="ECO:0007669"/>
    <property type="project" value="InterPro"/>
</dbReference>
<reference evidence="10 11" key="1">
    <citation type="submission" date="2016-04" db="EMBL/GenBank/DDBJ databases">
        <authorList>
            <person name="Evans L.H."/>
            <person name="Alamgir A."/>
            <person name="Owens N."/>
            <person name="Weber N.D."/>
            <person name="Virtaneva K."/>
            <person name="Barbian K."/>
            <person name="Babar A."/>
            <person name="Rosenke K."/>
        </authorList>
    </citation>
    <scope>NUCLEOTIDE SEQUENCE [LARGE SCALE GENOMIC DNA]</scope>
    <source>
        <strain evidence="10 11">LMa1</strain>
    </source>
</reference>
<dbReference type="Pfam" id="PF04055">
    <property type="entry name" value="Radical_SAM"/>
    <property type="match status" value="1"/>
</dbReference>
<comment type="cofactor">
    <cofactor evidence="1">
        <name>[4Fe-4S] cluster</name>
        <dbReference type="ChEBI" id="CHEBI:49883"/>
    </cofactor>
</comment>
<sequence>MGRYRKIQLISPPSNRTIEGQQKWVRWAQPLGIMSIATYVNKFLPEIDFEILDFDCILDLDNPEDQKKIGNAELVGLSVTFAQVDRGMDIARMAKERGADVIIGGNIATALNERILKYHPYVDYCICYDGEEAMLELVKGRVPADIPNLVWRDNAAIVKNKTAQIDLQNLPIIDRSYIDVEAYIQKTSDPEYKPMPYFLRPANMYSLKGCSWRAKEGGGCYFCSIHDRGLRARDPGQVWAERRMLVDRYNVNYIWDPSDNFAADPDWFKAFYERRPKDFTVPFSNYLRIDHVTPRTARMLHEIGCVQVFCGMESGSDAALKALNKNINREMVEHALKILNEHQITVVLGIVVGAKGETQETVIETLNYMKYLLENYPNLDRFEWGTLAPLPGSKAFNAMMLHPELGEKYKEFGKGNIMSMLEQMVEDWPEYMCGEGVDYDYFLYIQQLAQEHLPYKMTRYQKRAWCGTLHKAYIEGKLVYGENW</sequence>
<dbReference type="InterPro" id="IPR006158">
    <property type="entry name" value="Cobalamin-bd"/>
</dbReference>
<evidence type="ECO:0000259" key="9">
    <source>
        <dbReference type="PROSITE" id="PS51918"/>
    </source>
</evidence>
<dbReference type="STRING" id="1838280.A6M21_08035"/>
<dbReference type="InterPro" id="IPR007197">
    <property type="entry name" value="rSAM"/>
</dbReference>
<dbReference type="PROSITE" id="PS51332">
    <property type="entry name" value="B12_BINDING"/>
    <property type="match status" value="1"/>
</dbReference>
<dbReference type="SFLD" id="SFLDS00029">
    <property type="entry name" value="Radical_SAM"/>
    <property type="match status" value="1"/>
</dbReference>
<keyword evidence="11" id="KW-1185">Reference proteome</keyword>
<evidence type="ECO:0000313" key="11">
    <source>
        <dbReference type="Proteomes" id="UP000078532"/>
    </source>
</evidence>
<evidence type="ECO:0000313" key="10">
    <source>
        <dbReference type="EMBL" id="OAT83623.1"/>
    </source>
</evidence>
<evidence type="ECO:0000256" key="6">
    <source>
        <dbReference type="ARBA" id="ARBA00023004"/>
    </source>
</evidence>
<evidence type="ECO:0000259" key="8">
    <source>
        <dbReference type="PROSITE" id="PS51332"/>
    </source>
</evidence>
<dbReference type="Gene3D" id="3.40.50.280">
    <property type="entry name" value="Cobalamin-binding domain"/>
    <property type="match status" value="1"/>
</dbReference>
<dbReference type="InterPro" id="IPR006638">
    <property type="entry name" value="Elp3/MiaA/NifB-like_rSAM"/>
</dbReference>
<keyword evidence="7" id="KW-0411">Iron-sulfur</keyword>
<feature type="domain" description="B12-binding" evidence="8">
    <location>
        <begin position="15"/>
        <end position="148"/>
    </location>
</feature>
<dbReference type="SFLD" id="SFLDG01123">
    <property type="entry name" value="methyltransferase_(Class_B)"/>
    <property type="match status" value="1"/>
</dbReference>
<dbReference type="PROSITE" id="PS51918">
    <property type="entry name" value="RADICAL_SAM"/>
    <property type="match status" value="1"/>
</dbReference>
<dbReference type="EMBL" id="LYVF01000106">
    <property type="protein sequence ID" value="OAT83623.1"/>
    <property type="molecule type" value="Genomic_DNA"/>
</dbReference>
<dbReference type="InterPro" id="IPR034466">
    <property type="entry name" value="Methyltransferase_Class_B"/>
</dbReference>
<evidence type="ECO:0000256" key="1">
    <source>
        <dbReference type="ARBA" id="ARBA00001966"/>
    </source>
</evidence>
<dbReference type="Gene3D" id="3.80.30.20">
    <property type="entry name" value="tm_1862 like domain"/>
    <property type="match status" value="1"/>
</dbReference>
<dbReference type="SMART" id="SM00729">
    <property type="entry name" value="Elp3"/>
    <property type="match status" value="1"/>
</dbReference>
<dbReference type="PANTHER" id="PTHR43409:SF7">
    <property type="entry name" value="BLL1977 PROTEIN"/>
    <property type="match status" value="1"/>
</dbReference>